<keyword evidence="1 4" id="KW-0378">Hydrolase</keyword>
<dbReference type="Proteomes" id="UP000620064">
    <property type="component" value="Unassembled WGS sequence"/>
</dbReference>
<accession>A0ABQ2NII3</accession>
<gene>
    <name evidence="5" type="primary">cpdP</name>
    <name evidence="5" type="ORF">GCM10010992_05830</name>
</gene>
<protein>
    <submittedName>
        <fullName evidence="5">3',5'-cyclic-nucleotide phosphodiesterase</fullName>
    </submittedName>
</protein>
<comment type="caution">
    <text evidence="5">The sequence shown here is derived from an EMBL/GenBank/DDBJ whole genome shotgun (WGS) entry which is preliminary data.</text>
</comment>
<sequence length="289" mass="32379">MVPLGIFGGEKEENLSSYLVSATGKNQFLCLDAGTINAGINKAIENKTFNTDENTVLKEYIKAYFVSHGHLDHVSGLIINSPADSKKNIYAIPFVKNILLNQYFTNEVWANFSDEGAGAIGKYHINAVEPQKIFEIPETNFKAQFFELSHTKTHESSAILINHQGQYLLYLGDTGADRVEQSNKLENLWKNIAPLVRNKSLKAILIEVSFPNAQKENLLFGHLTPNLLNEELNKLAFLVGKEHLKGFNVVITHRKPTGKNPEIIADELKANNPFQVNWVFPEQGVKLSF</sequence>
<dbReference type="PROSITE" id="PS00607">
    <property type="entry name" value="PDEASE_II"/>
    <property type="match status" value="1"/>
</dbReference>
<dbReference type="InterPro" id="IPR024225">
    <property type="entry name" value="cAMP-PdiesteraseII_CS"/>
</dbReference>
<dbReference type="PIRSF" id="PIRSF000962">
    <property type="entry name" value="Cyc_nuc_PDEase"/>
    <property type="match status" value="1"/>
</dbReference>
<dbReference type="Gene3D" id="3.60.15.10">
    <property type="entry name" value="Ribonuclease Z/Hydroxyacylglutathione hydrolase-like"/>
    <property type="match status" value="1"/>
</dbReference>
<proteinExistence type="inferred from homology"/>
<dbReference type="PRINTS" id="PR00388">
    <property type="entry name" value="PDIESTERASE2"/>
</dbReference>
<dbReference type="InterPro" id="IPR036866">
    <property type="entry name" value="RibonucZ/Hydroxyglut_hydro"/>
</dbReference>
<evidence type="ECO:0000313" key="5">
    <source>
        <dbReference type="EMBL" id="GGP02240.1"/>
    </source>
</evidence>
<evidence type="ECO:0000256" key="4">
    <source>
        <dbReference type="PIRNR" id="PIRNR000962"/>
    </source>
</evidence>
<dbReference type="PANTHER" id="PTHR28283:SF1">
    <property type="entry name" value="3',5'-CYCLIC-NUCLEOTIDE PHOSPHODIESTERASE 1"/>
    <property type="match status" value="1"/>
</dbReference>
<comment type="similarity">
    <text evidence="3 4">Belongs to the cyclic nucleotide phosphodiesterase class-II family.</text>
</comment>
<name>A0ABQ2NII3_9FLAO</name>
<keyword evidence="6" id="KW-1185">Reference proteome</keyword>
<evidence type="ECO:0000256" key="3">
    <source>
        <dbReference type="ARBA" id="ARBA00025762"/>
    </source>
</evidence>
<dbReference type="InterPro" id="IPR000396">
    <property type="entry name" value="Pdiesterase2"/>
</dbReference>
<dbReference type="PANTHER" id="PTHR28283">
    <property type="entry name" value="3',5'-CYCLIC-NUCLEOTIDE PHOSPHODIESTERASE 1"/>
    <property type="match status" value="1"/>
</dbReference>
<dbReference type="CDD" id="cd07735">
    <property type="entry name" value="class_II_PDE_MBL-fold"/>
    <property type="match status" value="1"/>
</dbReference>
<dbReference type="EMBL" id="BMLV01000001">
    <property type="protein sequence ID" value="GGP02240.1"/>
    <property type="molecule type" value="Genomic_DNA"/>
</dbReference>
<organism evidence="5 6">
    <name type="scientific">Cloacibacterium rupense</name>
    <dbReference type="NCBI Taxonomy" id="517423"/>
    <lineage>
        <taxon>Bacteria</taxon>
        <taxon>Pseudomonadati</taxon>
        <taxon>Bacteroidota</taxon>
        <taxon>Flavobacteriia</taxon>
        <taxon>Flavobacteriales</taxon>
        <taxon>Weeksellaceae</taxon>
    </lineage>
</organism>
<evidence type="ECO:0000256" key="2">
    <source>
        <dbReference type="ARBA" id="ARBA00023149"/>
    </source>
</evidence>
<reference evidence="6" key="1">
    <citation type="journal article" date="2019" name="Int. J. Syst. Evol. Microbiol.">
        <title>The Global Catalogue of Microorganisms (GCM) 10K type strain sequencing project: providing services to taxonomists for standard genome sequencing and annotation.</title>
        <authorList>
            <consortium name="The Broad Institute Genomics Platform"/>
            <consortium name="The Broad Institute Genome Sequencing Center for Infectious Disease"/>
            <person name="Wu L."/>
            <person name="Ma J."/>
        </authorList>
    </citation>
    <scope>NUCLEOTIDE SEQUENCE [LARGE SCALE GENOMIC DNA]</scope>
    <source>
        <strain evidence="6">CGMCC 1.7656</strain>
    </source>
</reference>
<dbReference type="SUPFAM" id="SSF56281">
    <property type="entry name" value="Metallo-hydrolase/oxidoreductase"/>
    <property type="match status" value="1"/>
</dbReference>
<evidence type="ECO:0000256" key="1">
    <source>
        <dbReference type="ARBA" id="ARBA00022801"/>
    </source>
</evidence>
<dbReference type="Pfam" id="PF02112">
    <property type="entry name" value="PDEase_II"/>
    <property type="match status" value="1"/>
</dbReference>
<keyword evidence="2 4" id="KW-0114">cAMP</keyword>
<evidence type="ECO:0000313" key="6">
    <source>
        <dbReference type="Proteomes" id="UP000620064"/>
    </source>
</evidence>